<dbReference type="AlphaFoldDB" id="A0A239MJ62"/>
<protein>
    <submittedName>
        <fullName evidence="2">Uncharacterized protein</fullName>
    </submittedName>
</protein>
<proteinExistence type="predicted"/>
<evidence type="ECO:0000256" key="1">
    <source>
        <dbReference type="SAM" id="MobiDB-lite"/>
    </source>
</evidence>
<name>A0A239MJ62_9ACTN</name>
<feature type="compositionally biased region" description="Pro residues" evidence="1">
    <location>
        <begin position="20"/>
        <end position="30"/>
    </location>
</feature>
<gene>
    <name evidence="2" type="ORF">SAMN05421812_105458</name>
</gene>
<evidence type="ECO:0000313" key="2">
    <source>
        <dbReference type="EMBL" id="SNT41849.1"/>
    </source>
</evidence>
<sequence length="146" mass="15814">MQGMGDNERRRRRQRHPADRPVPAPAPPPSDPDDGLPSATTAEVHDPEPTPAPRRPDPSESRPRRPAGPRPMGGLPPSEEREAERGLRGLVGSGASQVAITAAMRARDASRPSAAEEAEAMDRLVVVRRNWVPREDLPRGGARPKP</sequence>
<dbReference type="Proteomes" id="UP000198362">
    <property type="component" value="Unassembled WGS sequence"/>
</dbReference>
<feature type="compositionally biased region" description="Basic and acidic residues" evidence="1">
    <location>
        <begin position="78"/>
        <end position="87"/>
    </location>
</feature>
<evidence type="ECO:0000313" key="3">
    <source>
        <dbReference type="Proteomes" id="UP000198362"/>
    </source>
</evidence>
<organism evidence="2 3">
    <name type="scientific">Asanoa hainanensis</name>
    <dbReference type="NCBI Taxonomy" id="560556"/>
    <lineage>
        <taxon>Bacteria</taxon>
        <taxon>Bacillati</taxon>
        <taxon>Actinomycetota</taxon>
        <taxon>Actinomycetes</taxon>
        <taxon>Micromonosporales</taxon>
        <taxon>Micromonosporaceae</taxon>
        <taxon>Asanoa</taxon>
    </lineage>
</organism>
<feature type="compositionally biased region" description="Basic and acidic residues" evidence="1">
    <location>
        <begin position="43"/>
        <end position="63"/>
    </location>
</feature>
<reference evidence="2 3" key="1">
    <citation type="submission" date="2017-06" db="EMBL/GenBank/DDBJ databases">
        <authorList>
            <person name="Kim H.J."/>
            <person name="Triplett B.A."/>
        </authorList>
    </citation>
    <scope>NUCLEOTIDE SEQUENCE [LARGE SCALE GENOMIC DNA]</scope>
    <source>
        <strain evidence="2 3">CGMCC 4.5593</strain>
    </source>
</reference>
<keyword evidence="3" id="KW-1185">Reference proteome</keyword>
<dbReference type="EMBL" id="FZPH01000005">
    <property type="protein sequence ID" value="SNT41849.1"/>
    <property type="molecule type" value="Genomic_DNA"/>
</dbReference>
<accession>A0A239MJ62</accession>
<feature type="region of interest" description="Disordered" evidence="1">
    <location>
        <begin position="1"/>
        <end position="95"/>
    </location>
</feature>